<organism evidence="2 3">
    <name type="scientific">Aspergillus keveii</name>
    <dbReference type="NCBI Taxonomy" id="714993"/>
    <lineage>
        <taxon>Eukaryota</taxon>
        <taxon>Fungi</taxon>
        <taxon>Dikarya</taxon>
        <taxon>Ascomycota</taxon>
        <taxon>Pezizomycotina</taxon>
        <taxon>Eurotiomycetes</taxon>
        <taxon>Eurotiomycetidae</taxon>
        <taxon>Eurotiales</taxon>
        <taxon>Aspergillaceae</taxon>
        <taxon>Aspergillus</taxon>
        <taxon>Aspergillus subgen. Nidulantes</taxon>
    </lineage>
</organism>
<evidence type="ECO:0000256" key="1">
    <source>
        <dbReference type="SAM" id="MobiDB-lite"/>
    </source>
</evidence>
<reference evidence="2 3" key="1">
    <citation type="submission" date="2024-07" db="EMBL/GenBank/DDBJ databases">
        <title>Section-level genome sequencing and comparative genomics of Aspergillus sections Usti and Cavernicolus.</title>
        <authorList>
            <consortium name="Lawrence Berkeley National Laboratory"/>
            <person name="Nybo J.L."/>
            <person name="Vesth T.C."/>
            <person name="Theobald S."/>
            <person name="Frisvad J.C."/>
            <person name="Larsen T.O."/>
            <person name="Kjaerboelling I."/>
            <person name="Rothschild-Mancinelli K."/>
            <person name="Lyhne E.K."/>
            <person name="Kogle M.E."/>
            <person name="Barry K."/>
            <person name="Clum A."/>
            <person name="Na H."/>
            <person name="Ledsgaard L."/>
            <person name="Lin J."/>
            <person name="Lipzen A."/>
            <person name="Kuo A."/>
            <person name="Riley R."/>
            <person name="Mondo S."/>
            <person name="Labutti K."/>
            <person name="Haridas S."/>
            <person name="Pangalinan J."/>
            <person name="Salamov A.A."/>
            <person name="Simmons B.A."/>
            <person name="Magnuson J.K."/>
            <person name="Chen J."/>
            <person name="Drula E."/>
            <person name="Henrissat B."/>
            <person name="Wiebenga A."/>
            <person name="Lubbers R.J."/>
            <person name="Gomes A.C."/>
            <person name="Makela M.R."/>
            <person name="Stajich J."/>
            <person name="Grigoriev I.V."/>
            <person name="Mortensen U.H."/>
            <person name="De Vries R.P."/>
            <person name="Baker S.E."/>
            <person name="Andersen M.R."/>
        </authorList>
    </citation>
    <scope>NUCLEOTIDE SEQUENCE [LARGE SCALE GENOMIC DNA]</scope>
    <source>
        <strain evidence="2 3">CBS 209.92</strain>
    </source>
</reference>
<name>A0ABR4FL90_9EURO</name>
<proteinExistence type="predicted"/>
<comment type="caution">
    <text evidence="2">The sequence shown here is derived from an EMBL/GenBank/DDBJ whole genome shotgun (WGS) entry which is preliminary data.</text>
</comment>
<evidence type="ECO:0000313" key="2">
    <source>
        <dbReference type="EMBL" id="KAL2783822.1"/>
    </source>
</evidence>
<dbReference type="Proteomes" id="UP001610563">
    <property type="component" value="Unassembled WGS sequence"/>
</dbReference>
<feature type="region of interest" description="Disordered" evidence="1">
    <location>
        <begin position="1"/>
        <end position="21"/>
    </location>
</feature>
<dbReference type="EMBL" id="JBFTWV010000209">
    <property type="protein sequence ID" value="KAL2783822.1"/>
    <property type="molecule type" value="Genomic_DNA"/>
</dbReference>
<gene>
    <name evidence="2" type="ORF">BJX66DRAFT_111130</name>
</gene>
<accession>A0ABR4FL90</accession>
<keyword evidence="3" id="KW-1185">Reference proteome</keyword>
<sequence length="177" mass="19497">MLNPIPGDGTSVPSERMVKPARPVSSSYRPLILLEPTNSGCPRWMHGSASIYTTGPISPLHHPLVRYFLHTSTPLRKQLLLSHLQVTPIYQRQVLHGCRAPTGSKKNGVADPTSVTAISSNISLFSHVWCIYSFLSCAAKLDDTYTVELPNVHELEPHDAITELAWGISLSGQWQGF</sequence>
<protein>
    <submittedName>
        <fullName evidence="2">Uncharacterized protein</fullName>
    </submittedName>
</protein>
<evidence type="ECO:0000313" key="3">
    <source>
        <dbReference type="Proteomes" id="UP001610563"/>
    </source>
</evidence>